<sequence>KREARIALQSKGRLKALSNNPKPAVYTEVL</sequence>
<dbReference type="AlphaFoldDB" id="A0A8R1IJD6"/>
<reference evidence="1" key="2">
    <citation type="submission" date="2022-06" db="UniProtKB">
        <authorList>
            <consortium name="EnsemblMetazoa"/>
        </authorList>
    </citation>
    <scope>IDENTIFICATION</scope>
    <source>
        <strain evidence="1">DF5081</strain>
    </source>
</reference>
<dbReference type="EnsemblMetazoa" id="CJA31578.1">
    <property type="protein sequence ID" value="CJA31578.1"/>
    <property type="gene ID" value="WBGene00207425"/>
</dbReference>
<evidence type="ECO:0000313" key="1">
    <source>
        <dbReference type="EnsemblMetazoa" id="CJA31578.1"/>
    </source>
</evidence>
<organism evidence="1 2">
    <name type="scientific">Caenorhabditis japonica</name>
    <dbReference type="NCBI Taxonomy" id="281687"/>
    <lineage>
        <taxon>Eukaryota</taxon>
        <taxon>Metazoa</taxon>
        <taxon>Ecdysozoa</taxon>
        <taxon>Nematoda</taxon>
        <taxon>Chromadorea</taxon>
        <taxon>Rhabditida</taxon>
        <taxon>Rhabditina</taxon>
        <taxon>Rhabditomorpha</taxon>
        <taxon>Rhabditoidea</taxon>
        <taxon>Rhabditidae</taxon>
        <taxon>Peloderinae</taxon>
        <taxon>Caenorhabditis</taxon>
    </lineage>
</organism>
<keyword evidence="2" id="KW-1185">Reference proteome</keyword>
<protein>
    <submittedName>
        <fullName evidence="1">Uncharacterized protein</fullName>
    </submittedName>
</protein>
<reference evidence="2" key="1">
    <citation type="submission" date="2010-08" db="EMBL/GenBank/DDBJ databases">
        <authorList>
            <consortium name="Caenorhabditis japonica Sequencing Consortium"/>
            <person name="Wilson R.K."/>
        </authorList>
    </citation>
    <scope>NUCLEOTIDE SEQUENCE [LARGE SCALE GENOMIC DNA]</scope>
    <source>
        <strain evidence="2">DF5081</strain>
    </source>
</reference>
<dbReference type="Proteomes" id="UP000005237">
    <property type="component" value="Unassembled WGS sequence"/>
</dbReference>
<accession>A0A8R1IJD6</accession>
<evidence type="ECO:0000313" key="2">
    <source>
        <dbReference type="Proteomes" id="UP000005237"/>
    </source>
</evidence>
<name>A0A8R1IJD6_CAEJA</name>
<proteinExistence type="predicted"/>